<organism evidence="6 7">
    <name type="scientific">Mycena metata</name>
    <dbReference type="NCBI Taxonomy" id="1033252"/>
    <lineage>
        <taxon>Eukaryota</taxon>
        <taxon>Fungi</taxon>
        <taxon>Dikarya</taxon>
        <taxon>Basidiomycota</taxon>
        <taxon>Agaricomycotina</taxon>
        <taxon>Agaricomycetes</taxon>
        <taxon>Agaricomycetidae</taxon>
        <taxon>Agaricales</taxon>
        <taxon>Marasmiineae</taxon>
        <taxon>Mycenaceae</taxon>
        <taxon>Mycena</taxon>
    </lineage>
</organism>
<protein>
    <recommendedName>
        <fullName evidence="5">MYND-type domain-containing protein</fullName>
    </recommendedName>
</protein>
<dbReference type="Gene3D" id="6.10.140.2220">
    <property type="match status" value="1"/>
</dbReference>
<evidence type="ECO:0000256" key="4">
    <source>
        <dbReference type="PROSITE-ProRule" id="PRU00134"/>
    </source>
</evidence>
<keyword evidence="2 4" id="KW-0863">Zinc-finger</keyword>
<keyword evidence="7" id="KW-1185">Reference proteome</keyword>
<evidence type="ECO:0000256" key="3">
    <source>
        <dbReference type="ARBA" id="ARBA00022833"/>
    </source>
</evidence>
<dbReference type="SUPFAM" id="SSF144232">
    <property type="entry name" value="HIT/MYND zinc finger-like"/>
    <property type="match status" value="1"/>
</dbReference>
<evidence type="ECO:0000259" key="5">
    <source>
        <dbReference type="PROSITE" id="PS50865"/>
    </source>
</evidence>
<name>A0AAD7JM28_9AGAR</name>
<gene>
    <name evidence="6" type="ORF">B0H16DRAFT_401759</name>
</gene>
<dbReference type="AlphaFoldDB" id="A0AAD7JM28"/>
<dbReference type="PROSITE" id="PS50865">
    <property type="entry name" value="ZF_MYND_2"/>
    <property type="match status" value="1"/>
</dbReference>
<dbReference type="InterPro" id="IPR002893">
    <property type="entry name" value="Znf_MYND"/>
</dbReference>
<feature type="domain" description="MYND-type" evidence="5">
    <location>
        <begin position="274"/>
        <end position="319"/>
    </location>
</feature>
<reference evidence="6" key="1">
    <citation type="submission" date="2023-03" db="EMBL/GenBank/DDBJ databases">
        <title>Massive genome expansion in bonnet fungi (Mycena s.s.) driven by repeated elements and novel gene families across ecological guilds.</title>
        <authorList>
            <consortium name="Lawrence Berkeley National Laboratory"/>
            <person name="Harder C.B."/>
            <person name="Miyauchi S."/>
            <person name="Viragh M."/>
            <person name="Kuo A."/>
            <person name="Thoen E."/>
            <person name="Andreopoulos B."/>
            <person name="Lu D."/>
            <person name="Skrede I."/>
            <person name="Drula E."/>
            <person name="Henrissat B."/>
            <person name="Morin E."/>
            <person name="Kohler A."/>
            <person name="Barry K."/>
            <person name="LaButti K."/>
            <person name="Morin E."/>
            <person name="Salamov A."/>
            <person name="Lipzen A."/>
            <person name="Mereny Z."/>
            <person name="Hegedus B."/>
            <person name="Baldrian P."/>
            <person name="Stursova M."/>
            <person name="Weitz H."/>
            <person name="Taylor A."/>
            <person name="Grigoriev I.V."/>
            <person name="Nagy L.G."/>
            <person name="Martin F."/>
            <person name="Kauserud H."/>
        </authorList>
    </citation>
    <scope>NUCLEOTIDE SEQUENCE</scope>
    <source>
        <strain evidence="6">CBHHK182m</strain>
    </source>
</reference>
<dbReference type="Pfam" id="PF01753">
    <property type="entry name" value="zf-MYND"/>
    <property type="match status" value="1"/>
</dbReference>
<dbReference type="GO" id="GO:0008270">
    <property type="term" value="F:zinc ion binding"/>
    <property type="evidence" value="ECO:0007669"/>
    <property type="project" value="UniProtKB-KW"/>
</dbReference>
<keyword evidence="3" id="KW-0862">Zinc</keyword>
<evidence type="ECO:0000256" key="1">
    <source>
        <dbReference type="ARBA" id="ARBA00022723"/>
    </source>
</evidence>
<evidence type="ECO:0000256" key="2">
    <source>
        <dbReference type="ARBA" id="ARBA00022771"/>
    </source>
</evidence>
<evidence type="ECO:0000313" key="6">
    <source>
        <dbReference type="EMBL" id="KAJ7765748.1"/>
    </source>
</evidence>
<dbReference type="EMBL" id="JARKIB010000025">
    <property type="protein sequence ID" value="KAJ7765748.1"/>
    <property type="molecule type" value="Genomic_DNA"/>
</dbReference>
<keyword evidence="1" id="KW-0479">Metal-binding</keyword>
<accession>A0AAD7JM28</accession>
<evidence type="ECO:0000313" key="7">
    <source>
        <dbReference type="Proteomes" id="UP001215598"/>
    </source>
</evidence>
<proteinExistence type="predicted"/>
<comment type="caution">
    <text evidence="6">The sequence shown here is derived from an EMBL/GenBank/DDBJ whole genome shotgun (WGS) entry which is preliminary data.</text>
</comment>
<dbReference type="Proteomes" id="UP001215598">
    <property type="component" value="Unassembled WGS sequence"/>
</dbReference>
<sequence>MDTSAMAASAFGSLPYFSPMMSINTSGTCATTRLTQCRDFGVYMNDVTRKFERDPEYATDLSLDDFMARKNVIEQVSRWSEERNAEWPPILYLYEIVKASAKRERDWGHLIFTDLTTTRFLLVMIFPSECDCGNFSHHDYGALTKFQADRFMSLLKYLYHTEQKPNWVRATFVTQSNGYALDPTFLGTLEPPSSDVPNIFHVTSETFVPSLLSNELESIDTLLKQSNKRVPKAVRYEVLGSKDSRPDVSPVWKSKNSRQCAHCQKSSTSDLQLCSRCVYSSAHMYPVSSRQNRTSRCRLIHYCSRECQRSAWPMHKLVCKKT</sequence>